<keyword evidence="4 5" id="KW-0472">Membrane</keyword>
<sequence length="158" mass="17308">MSFVRKNGRRGSFGLMRLALGADWGLLMGNQSDHEDDIPAVEPEQQVVQSQDVVEPSSHVTPISEVILSTRASRAWVRLLPALVVLVVILVFVFQNPKDVKVSILTFSGTLPLSVAILGSVILGVLMTLALGSVRILQLRRQLRRKTKESKGSGRHFG</sequence>
<accession>A0A0D8HL26</accession>
<keyword evidence="3 5" id="KW-1133">Transmembrane helix</keyword>
<evidence type="ECO:0000313" key="8">
    <source>
        <dbReference type="Proteomes" id="UP000032360"/>
    </source>
</evidence>
<gene>
    <name evidence="7" type="ORF">AXFE_04070</name>
</gene>
<keyword evidence="2 5" id="KW-0812">Transmembrane</keyword>
<keyword evidence="8" id="KW-1185">Reference proteome</keyword>
<feature type="transmembrane region" description="Helical" evidence="5">
    <location>
        <begin position="115"/>
        <end position="137"/>
    </location>
</feature>
<dbReference type="GO" id="GO:0005886">
    <property type="term" value="C:plasma membrane"/>
    <property type="evidence" value="ECO:0007669"/>
    <property type="project" value="InterPro"/>
</dbReference>
<evidence type="ECO:0000256" key="1">
    <source>
        <dbReference type="ARBA" id="ARBA00022475"/>
    </source>
</evidence>
<comment type="caution">
    <text evidence="7">The sequence shown here is derived from an EMBL/GenBank/DDBJ whole genome shotgun (WGS) entry which is preliminary data.</text>
</comment>
<dbReference type="Pfam" id="PF06305">
    <property type="entry name" value="LapA_dom"/>
    <property type="match status" value="1"/>
</dbReference>
<evidence type="ECO:0000313" key="7">
    <source>
        <dbReference type="EMBL" id="KJF18720.1"/>
    </source>
</evidence>
<feature type="domain" description="Lipopolysaccharide assembly protein A" evidence="6">
    <location>
        <begin position="95"/>
        <end position="150"/>
    </location>
</feature>
<dbReference type="STRING" id="1280514.AXFE_04070"/>
<evidence type="ECO:0000259" key="6">
    <source>
        <dbReference type="Pfam" id="PF06305"/>
    </source>
</evidence>
<evidence type="ECO:0000256" key="4">
    <source>
        <dbReference type="ARBA" id="ARBA00023136"/>
    </source>
</evidence>
<dbReference type="PANTHER" id="PTHR41335:SF1">
    <property type="entry name" value="MEMBRANE PROTEIN"/>
    <property type="match status" value="1"/>
</dbReference>
<evidence type="ECO:0000256" key="5">
    <source>
        <dbReference type="SAM" id="Phobius"/>
    </source>
</evidence>
<proteinExistence type="predicted"/>
<dbReference type="AlphaFoldDB" id="A0A0D8HL26"/>
<dbReference type="Proteomes" id="UP000032360">
    <property type="component" value="Unassembled WGS sequence"/>
</dbReference>
<evidence type="ECO:0000256" key="2">
    <source>
        <dbReference type="ARBA" id="ARBA00022692"/>
    </source>
</evidence>
<dbReference type="EMBL" id="JXYS01000008">
    <property type="protein sequence ID" value="KJF18720.1"/>
    <property type="molecule type" value="Genomic_DNA"/>
</dbReference>
<dbReference type="InterPro" id="IPR010445">
    <property type="entry name" value="LapA_dom"/>
</dbReference>
<name>A0A0D8HL26_9ACTN</name>
<reference evidence="7 8" key="1">
    <citation type="submission" date="2015-01" db="EMBL/GenBank/DDBJ databases">
        <title>Draft genome of the acidophilic iron oxidizer Acidithrix ferrooxidans strain Py-F3.</title>
        <authorList>
            <person name="Poehlein A."/>
            <person name="Eisen S."/>
            <person name="Schloemann M."/>
            <person name="Johnson B.D."/>
            <person name="Daniel R."/>
            <person name="Muehling M."/>
        </authorList>
    </citation>
    <scope>NUCLEOTIDE SEQUENCE [LARGE SCALE GENOMIC DNA]</scope>
    <source>
        <strain evidence="7 8">Py-F3</strain>
    </source>
</reference>
<feature type="transmembrane region" description="Helical" evidence="5">
    <location>
        <begin position="75"/>
        <end position="95"/>
    </location>
</feature>
<dbReference type="PANTHER" id="PTHR41335">
    <property type="entry name" value="MEMBRANE PROTEIN-RELATED"/>
    <property type="match status" value="1"/>
</dbReference>
<protein>
    <recommendedName>
        <fullName evidence="6">Lipopolysaccharide assembly protein A domain-containing protein</fullName>
    </recommendedName>
</protein>
<dbReference type="RefSeq" id="WP_052604216.1">
    <property type="nucleotide sequence ID" value="NZ_JXYS01000008.1"/>
</dbReference>
<keyword evidence="1" id="KW-1003">Cell membrane</keyword>
<organism evidence="7 8">
    <name type="scientific">Acidithrix ferrooxidans</name>
    <dbReference type="NCBI Taxonomy" id="1280514"/>
    <lineage>
        <taxon>Bacteria</taxon>
        <taxon>Bacillati</taxon>
        <taxon>Actinomycetota</taxon>
        <taxon>Acidimicrobiia</taxon>
        <taxon>Acidimicrobiales</taxon>
        <taxon>Acidimicrobiaceae</taxon>
        <taxon>Acidithrix</taxon>
    </lineage>
</organism>
<evidence type="ECO:0000256" key="3">
    <source>
        <dbReference type="ARBA" id="ARBA00022989"/>
    </source>
</evidence>